<dbReference type="Gene3D" id="2.40.100.20">
    <property type="match status" value="1"/>
</dbReference>
<comment type="caution">
    <text evidence="2">The sequence shown here is derived from an EMBL/GenBank/DDBJ whole genome shotgun (WGS) entry which is preliminary data.</text>
</comment>
<name>A0A7C4ARE6_9BACT</name>
<organism evidence="2">
    <name type="scientific">Desulfomonile tiedjei</name>
    <dbReference type="NCBI Taxonomy" id="2358"/>
    <lineage>
        <taxon>Bacteria</taxon>
        <taxon>Pseudomonadati</taxon>
        <taxon>Thermodesulfobacteriota</taxon>
        <taxon>Desulfomonilia</taxon>
        <taxon>Desulfomonilales</taxon>
        <taxon>Desulfomonilaceae</taxon>
        <taxon>Desulfomonile</taxon>
    </lineage>
</organism>
<evidence type="ECO:0000313" key="2">
    <source>
        <dbReference type="EMBL" id="HGH60623.1"/>
    </source>
</evidence>
<dbReference type="Pfam" id="PF04126">
    <property type="entry name" value="Cyclophil_like"/>
    <property type="match status" value="1"/>
</dbReference>
<reference evidence="2" key="1">
    <citation type="journal article" date="2020" name="mSystems">
        <title>Genome- and Community-Level Interaction Insights into Carbon Utilization and Element Cycling Functions of Hydrothermarchaeota in Hydrothermal Sediment.</title>
        <authorList>
            <person name="Zhou Z."/>
            <person name="Liu Y."/>
            <person name="Xu W."/>
            <person name="Pan J."/>
            <person name="Luo Z.H."/>
            <person name="Li M."/>
        </authorList>
    </citation>
    <scope>NUCLEOTIDE SEQUENCE [LARGE SCALE GENOMIC DNA]</scope>
    <source>
        <strain evidence="2">SpSt-769</strain>
    </source>
</reference>
<dbReference type="AlphaFoldDB" id="A0A7C4ARE6"/>
<protein>
    <recommendedName>
        <fullName evidence="1">Cyclophilin TM1367-like domain-containing protein</fullName>
    </recommendedName>
</protein>
<sequence>MKIKITIGPLEALAELDDTVTARQIWDSLPWSGPFSTWGDEIYFFIPVEAPLDETAREWVEVGELGYWPSGRAFCIFFGPTPASVQGKIIPASAVNIIGRVVTDPLAFKGVMGEAFVTVEQADVEATA</sequence>
<dbReference type="SUPFAM" id="SSF50891">
    <property type="entry name" value="Cyclophilin-like"/>
    <property type="match status" value="1"/>
</dbReference>
<proteinExistence type="predicted"/>
<gene>
    <name evidence="2" type="ORF">ENV54_04915</name>
</gene>
<feature type="domain" description="Cyclophilin TM1367-like" evidence="1">
    <location>
        <begin position="1"/>
        <end position="120"/>
    </location>
</feature>
<dbReference type="InterPro" id="IPR025658">
    <property type="entry name" value="Cyclophilin_TM1367"/>
</dbReference>
<evidence type="ECO:0000259" key="1">
    <source>
        <dbReference type="Pfam" id="PF04126"/>
    </source>
</evidence>
<dbReference type="EMBL" id="DTGT01000153">
    <property type="protein sequence ID" value="HGH60623.1"/>
    <property type="molecule type" value="Genomic_DNA"/>
</dbReference>
<accession>A0A7C4ARE6</accession>
<dbReference type="InterPro" id="IPR029000">
    <property type="entry name" value="Cyclophilin-like_dom_sf"/>
</dbReference>